<sequence>MKAINPQKFLSEAKASLKLGDVAHAADLCMQITTRYPLNADAHYFLAKIGIQQGDFEAAWLALQKAFEGSVASKVNAYAYYDLLNALIEVKNFGLLEKASAWLTTALPRDPYGWDYLAISHIEQQNFEPAFEVGKHALSLMPQNAHIQGNVGAALNGLQRFPEAIQALKKAIQLEPGLANAHNNLGNALNGNGQQEEAIASYRRAISINPEVPFFYSNLAEVYTVQKEYDKAEECYRKAIAVMPDNPIAVPALIDVLTLKGKAKEAIDFAENEILNQPRNSKIWAAYGNSLQRASKSDKALDAYMQALALEQDPQSKFSRKVYSSLLFVLNYHPDLSAEVIYGGYEEFEQRFGAPFRGEWQAFLNQRDPGKKLKVGVVSQAFYNQVCRYFLLPMMEHLDRNNIEVFAYSDPPMEDVVTEKYKACTDHWRVTNHLSDAELATQIRNDGIDILIDIGGHSTDNRLGVFARKPAPVSFHWLDFGYTTGLKAIDYYVTDQYSVTDHCDHLFSEKIWRLNGPTIVYRPDPGQPEVSASPFLKDGVVTFGSLSRANRINHKVIKVWAAILDAMPNSRLVLSSGDFQDAGIQDEMAERFQAYGIERSRLDIGYASPSWVPLQNIDISLDCFPHNSGTTLIESLYSGVPYITLVGRPSVGRLGASILHAAGFPEWIAETEMEYAQKALILAHDVERLVHYRRTLRQSMRESSLMNEVAFGQSFDHALRQMWLRYCEENQV</sequence>
<dbReference type="PANTHER" id="PTHR44835">
    <property type="entry name" value="UDP-N-ACETYLGLUCOSAMINE--PEPTIDE N-ACETYLGLUCOSAMINYLTRANSFERASE SPINDLY-RELATED"/>
    <property type="match status" value="1"/>
</dbReference>
<dbReference type="Pfam" id="PF13432">
    <property type="entry name" value="TPR_16"/>
    <property type="match status" value="1"/>
</dbReference>
<evidence type="ECO:0000256" key="7">
    <source>
        <dbReference type="ARBA" id="ARBA00022803"/>
    </source>
</evidence>
<proteinExistence type="inferred from homology"/>
<gene>
    <name evidence="10" type="ORF">H8K52_17070</name>
</gene>
<organism evidence="10 11">
    <name type="scientific">Undibacterium seohonense</name>
    <dbReference type="NCBI Taxonomy" id="1344950"/>
    <lineage>
        <taxon>Bacteria</taxon>
        <taxon>Pseudomonadati</taxon>
        <taxon>Pseudomonadota</taxon>
        <taxon>Betaproteobacteria</taxon>
        <taxon>Burkholderiales</taxon>
        <taxon>Oxalobacteraceae</taxon>
        <taxon>Undibacterium</taxon>
    </lineage>
</organism>
<dbReference type="InterPro" id="IPR029489">
    <property type="entry name" value="OGT/SEC/SPY_C"/>
</dbReference>
<keyword evidence="4" id="KW-0328">Glycosyltransferase</keyword>
<dbReference type="Gene3D" id="3.40.50.11380">
    <property type="match status" value="1"/>
</dbReference>
<dbReference type="EMBL" id="JACOFW010000024">
    <property type="protein sequence ID" value="MBC3809053.1"/>
    <property type="molecule type" value="Genomic_DNA"/>
</dbReference>
<protein>
    <recommendedName>
        <fullName evidence="3">protein O-GlcNAc transferase</fullName>
        <ecNumber evidence="3">2.4.1.255</ecNumber>
    </recommendedName>
</protein>
<evidence type="ECO:0000256" key="8">
    <source>
        <dbReference type="PROSITE-ProRule" id="PRU00339"/>
    </source>
</evidence>
<dbReference type="PANTHER" id="PTHR44835:SF1">
    <property type="entry name" value="PROTEIN O-GLCNAC TRANSFERASE"/>
    <property type="match status" value="1"/>
</dbReference>
<evidence type="ECO:0000259" key="9">
    <source>
        <dbReference type="Pfam" id="PF13844"/>
    </source>
</evidence>
<feature type="domain" description="O-GlcNAc transferase C-terminal" evidence="9">
    <location>
        <begin position="537"/>
        <end position="711"/>
    </location>
</feature>
<keyword evidence="5" id="KW-0808">Transferase</keyword>
<feature type="repeat" description="TPR" evidence="8">
    <location>
        <begin position="213"/>
        <end position="246"/>
    </location>
</feature>
<evidence type="ECO:0000256" key="4">
    <source>
        <dbReference type="ARBA" id="ARBA00022676"/>
    </source>
</evidence>
<name>A0ABR6X8K3_9BURK</name>
<evidence type="ECO:0000313" key="11">
    <source>
        <dbReference type="Proteomes" id="UP000648257"/>
    </source>
</evidence>
<dbReference type="Gene3D" id="1.25.40.10">
    <property type="entry name" value="Tetratricopeptide repeat domain"/>
    <property type="match status" value="3"/>
</dbReference>
<feature type="repeat" description="TPR" evidence="8">
    <location>
        <begin position="179"/>
        <end position="212"/>
    </location>
</feature>
<dbReference type="Pfam" id="PF13414">
    <property type="entry name" value="TPR_11"/>
    <property type="match status" value="1"/>
</dbReference>
<dbReference type="InterPro" id="IPR051939">
    <property type="entry name" value="Glycosyltr_41/O-GlcNAc_trsf"/>
</dbReference>
<dbReference type="InterPro" id="IPR019734">
    <property type="entry name" value="TPR_rpt"/>
</dbReference>
<dbReference type="PROSITE" id="PS50293">
    <property type="entry name" value="TPR_REGION"/>
    <property type="match status" value="1"/>
</dbReference>
<keyword evidence="6" id="KW-0677">Repeat</keyword>
<dbReference type="PROSITE" id="PS50005">
    <property type="entry name" value="TPR"/>
    <property type="match status" value="4"/>
</dbReference>
<evidence type="ECO:0000256" key="2">
    <source>
        <dbReference type="ARBA" id="ARBA00005386"/>
    </source>
</evidence>
<dbReference type="EC" id="2.4.1.255" evidence="3"/>
<keyword evidence="7 8" id="KW-0802">TPR repeat</keyword>
<comment type="similarity">
    <text evidence="2">Belongs to the glycosyltransferase 41 family. O-GlcNAc transferase subfamily.</text>
</comment>
<dbReference type="Gene3D" id="3.40.50.2000">
    <property type="entry name" value="Glycogen Phosphorylase B"/>
    <property type="match status" value="1"/>
</dbReference>
<dbReference type="RefSeq" id="WP_186924116.1">
    <property type="nucleotide sequence ID" value="NZ_JACOFW010000024.1"/>
</dbReference>
<dbReference type="SUPFAM" id="SSF53756">
    <property type="entry name" value="UDP-Glycosyltransferase/glycogen phosphorylase"/>
    <property type="match status" value="1"/>
</dbReference>
<evidence type="ECO:0000256" key="6">
    <source>
        <dbReference type="ARBA" id="ARBA00022737"/>
    </source>
</evidence>
<evidence type="ECO:0000313" key="10">
    <source>
        <dbReference type="EMBL" id="MBC3809053.1"/>
    </source>
</evidence>
<dbReference type="SMART" id="SM00028">
    <property type="entry name" value="TPR"/>
    <property type="match status" value="5"/>
</dbReference>
<feature type="domain" description="O-GlcNAc transferase C-terminal" evidence="9">
    <location>
        <begin position="367"/>
        <end position="511"/>
    </location>
</feature>
<dbReference type="InterPro" id="IPR011990">
    <property type="entry name" value="TPR-like_helical_dom_sf"/>
</dbReference>
<dbReference type="SUPFAM" id="SSF48452">
    <property type="entry name" value="TPR-like"/>
    <property type="match status" value="2"/>
</dbReference>
<dbReference type="Proteomes" id="UP000648257">
    <property type="component" value="Unassembled WGS sequence"/>
</dbReference>
<feature type="repeat" description="TPR" evidence="8">
    <location>
        <begin position="281"/>
        <end position="314"/>
    </location>
</feature>
<evidence type="ECO:0000256" key="5">
    <source>
        <dbReference type="ARBA" id="ARBA00022679"/>
    </source>
</evidence>
<evidence type="ECO:0000256" key="1">
    <source>
        <dbReference type="ARBA" id="ARBA00004922"/>
    </source>
</evidence>
<feature type="repeat" description="TPR" evidence="8">
    <location>
        <begin position="145"/>
        <end position="178"/>
    </location>
</feature>
<keyword evidence="11" id="KW-1185">Reference proteome</keyword>
<comment type="pathway">
    <text evidence="1">Protein modification; protein glycosylation.</text>
</comment>
<dbReference type="Pfam" id="PF13844">
    <property type="entry name" value="Glyco_transf_41"/>
    <property type="match status" value="2"/>
</dbReference>
<comment type="caution">
    <text evidence="10">The sequence shown here is derived from an EMBL/GenBank/DDBJ whole genome shotgun (WGS) entry which is preliminary data.</text>
</comment>
<evidence type="ECO:0000256" key="3">
    <source>
        <dbReference type="ARBA" id="ARBA00011970"/>
    </source>
</evidence>
<accession>A0ABR6X8K3</accession>
<reference evidence="10 11" key="1">
    <citation type="submission" date="2020-08" db="EMBL/GenBank/DDBJ databases">
        <title>Novel species isolated from subtropical streams in China.</title>
        <authorList>
            <person name="Lu H."/>
        </authorList>
    </citation>
    <scope>NUCLEOTIDE SEQUENCE [LARGE SCALE GENOMIC DNA]</scope>
    <source>
        <strain evidence="10 11">KACC 16656</strain>
    </source>
</reference>